<proteinExistence type="predicted"/>
<keyword evidence="2" id="KW-1185">Reference proteome</keyword>
<dbReference type="Proteomes" id="UP000609849">
    <property type="component" value="Unassembled WGS sequence"/>
</dbReference>
<evidence type="ECO:0000313" key="2">
    <source>
        <dbReference type="Proteomes" id="UP000609849"/>
    </source>
</evidence>
<dbReference type="EMBL" id="JACRWE010000009">
    <property type="protein sequence ID" value="MBC5998067.1"/>
    <property type="molecule type" value="Genomic_DNA"/>
</dbReference>
<evidence type="ECO:0000313" key="1">
    <source>
        <dbReference type="EMBL" id="MBC5998067.1"/>
    </source>
</evidence>
<sequence>MAKFNQLKDLYEDGYRCIYYDSTENSHTIYLKNFDTEGSEVIELEDENDFSEFKDYIGGLRMS</sequence>
<accession>A0ABR7JT27</accession>
<comment type="caution">
    <text evidence="1">The sequence shown here is derived from an EMBL/GenBank/DDBJ whole genome shotgun (WGS) entry which is preliminary data.</text>
</comment>
<organism evidence="1 2">
    <name type="scientific">Romboutsia faecis</name>
    <dbReference type="NCBI Taxonomy" id="2764597"/>
    <lineage>
        <taxon>Bacteria</taxon>
        <taxon>Bacillati</taxon>
        <taxon>Bacillota</taxon>
        <taxon>Clostridia</taxon>
        <taxon>Peptostreptococcales</taxon>
        <taxon>Peptostreptococcaceae</taxon>
        <taxon>Romboutsia</taxon>
    </lineage>
</organism>
<dbReference type="RefSeq" id="WP_153972742.1">
    <property type="nucleotide sequence ID" value="NZ_JACRWE010000009.1"/>
</dbReference>
<name>A0ABR7JT27_9FIRM</name>
<protein>
    <submittedName>
        <fullName evidence="1">Uncharacterized protein</fullName>
    </submittedName>
</protein>
<reference evidence="1 2" key="1">
    <citation type="submission" date="2020-08" db="EMBL/GenBank/DDBJ databases">
        <authorList>
            <person name="Liu C."/>
            <person name="Sun Q."/>
        </authorList>
    </citation>
    <scope>NUCLEOTIDE SEQUENCE [LARGE SCALE GENOMIC DNA]</scope>
    <source>
        <strain evidence="1 2">NSJ-18</strain>
    </source>
</reference>
<gene>
    <name evidence="1" type="ORF">H8923_14995</name>
</gene>